<comment type="subcellular location">
    <subcellularLocation>
        <location evidence="1">Cell membrane</location>
        <topology evidence="1">Multi-pass membrane protein</topology>
    </subcellularLocation>
</comment>
<keyword evidence="10" id="KW-1185">Reference proteome</keyword>
<organism evidence="9 10">
    <name type="scientific">Nesterenkonia halobia</name>
    <dbReference type="NCBI Taxonomy" id="37922"/>
    <lineage>
        <taxon>Bacteria</taxon>
        <taxon>Bacillati</taxon>
        <taxon>Actinomycetota</taxon>
        <taxon>Actinomycetes</taxon>
        <taxon>Micrococcales</taxon>
        <taxon>Micrococcaceae</taxon>
        <taxon>Nesterenkonia</taxon>
    </lineage>
</organism>
<accession>A0ABP6R8J9</accession>
<keyword evidence="2" id="KW-0813">Transport</keyword>
<dbReference type="Pfam" id="PF02687">
    <property type="entry name" value="FtsX"/>
    <property type="match status" value="1"/>
</dbReference>
<sequence length="369" mass="37175">MYLALREIRFARGRFALMGSVVALITLLLVMLSGLTSGLARQNTSALEELPADLIVFGAVQDDPSYAESAVTAEQQEVWSGTDGVDRADALGISQAQIETGDAAADGAASVAVFGVGPDSSAAPADAPSGAPSGAPDDEEIVLSADVAEQLDADAGATVAVGAEQLTVAAVVPDQWYSHTPVVWTSLGSWQDIAARGDPDSFATVLAVSGGSGTEIEAESADSAADTESISPAESYSALPSYSSENGSLTMMQGMLYLISGLVIAAFLTVWTVQRTRDIAVLKALGASTRYVLRDALAQALLVLLAGAALGGTAGLVGGLLAREAAPFTLSALTTVAPAGGVVLVGLAAAALAVRRVARVDPMLALGGG</sequence>
<protein>
    <submittedName>
        <fullName evidence="9">ABC transporter permease</fullName>
    </submittedName>
</protein>
<dbReference type="PANTHER" id="PTHR43738:SF1">
    <property type="entry name" value="HEMIN TRANSPORT SYSTEM PERMEASE PROTEIN HRTB-RELATED"/>
    <property type="match status" value="1"/>
</dbReference>
<keyword evidence="6 7" id="KW-0472">Membrane</keyword>
<evidence type="ECO:0000256" key="4">
    <source>
        <dbReference type="ARBA" id="ARBA00022692"/>
    </source>
</evidence>
<proteinExistence type="predicted"/>
<comment type="caution">
    <text evidence="9">The sequence shown here is derived from an EMBL/GenBank/DDBJ whole genome shotgun (WGS) entry which is preliminary data.</text>
</comment>
<name>A0ABP6R8J9_9MICC</name>
<feature type="domain" description="ABC3 transporter permease C-terminal" evidence="8">
    <location>
        <begin position="254"/>
        <end position="362"/>
    </location>
</feature>
<feature type="transmembrane region" description="Helical" evidence="7">
    <location>
        <begin position="328"/>
        <end position="354"/>
    </location>
</feature>
<evidence type="ECO:0000256" key="3">
    <source>
        <dbReference type="ARBA" id="ARBA00022475"/>
    </source>
</evidence>
<feature type="transmembrane region" description="Helical" evidence="7">
    <location>
        <begin position="254"/>
        <end position="273"/>
    </location>
</feature>
<feature type="transmembrane region" description="Helical" evidence="7">
    <location>
        <begin position="300"/>
        <end position="322"/>
    </location>
</feature>
<dbReference type="RefSeq" id="WP_344717993.1">
    <property type="nucleotide sequence ID" value="NZ_BAAAYG010000003.1"/>
</dbReference>
<evidence type="ECO:0000256" key="2">
    <source>
        <dbReference type="ARBA" id="ARBA00022448"/>
    </source>
</evidence>
<evidence type="ECO:0000256" key="6">
    <source>
        <dbReference type="ARBA" id="ARBA00023136"/>
    </source>
</evidence>
<evidence type="ECO:0000256" key="7">
    <source>
        <dbReference type="SAM" id="Phobius"/>
    </source>
</evidence>
<dbReference type="Proteomes" id="UP001501736">
    <property type="component" value="Unassembled WGS sequence"/>
</dbReference>
<keyword evidence="5 7" id="KW-1133">Transmembrane helix</keyword>
<reference evidence="10" key="1">
    <citation type="journal article" date="2019" name="Int. J. Syst. Evol. Microbiol.">
        <title>The Global Catalogue of Microorganisms (GCM) 10K type strain sequencing project: providing services to taxonomists for standard genome sequencing and annotation.</title>
        <authorList>
            <consortium name="The Broad Institute Genomics Platform"/>
            <consortium name="The Broad Institute Genome Sequencing Center for Infectious Disease"/>
            <person name="Wu L."/>
            <person name="Ma J."/>
        </authorList>
    </citation>
    <scope>NUCLEOTIDE SEQUENCE [LARGE SCALE GENOMIC DNA]</scope>
    <source>
        <strain evidence="10">JCM 11483</strain>
    </source>
</reference>
<dbReference type="PANTHER" id="PTHR43738">
    <property type="entry name" value="ABC TRANSPORTER, MEMBRANE PROTEIN"/>
    <property type="match status" value="1"/>
</dbReference>
<evidence type="ECO:0000256" key="1">
    <source>
        <dbReference type="ARBA" id="ARBA00004651"/>
    </source>
</evidence>
<dbReference type="EMBL" id="BAAAYG010000003">
    <property type="protein sequence ID" value="GAA3280952.1"/>
    <property type="molecule type" value="Genomic_DNA"/>
</dbReference>
<evidence type="ECO:0000313" key="9">
    <source>
        <dbReference type="EMBL" id="GAA3280952.1"/>
    </source>
</evidence>
<evidence type="ECO:0000313" key="10">
    <source>
        <dbReference type="Proteomes" id="UP001501736"/>
    </source>
</evidence>
<dbReference type="InterPro" id="IPR051125">
    <property type="entry name" value="ABC-4/HrtB_transporter"/>
</dbReference>
<evidence type="ECO:0000259" key="8">
    <source>
        <dbReference type="Pfam" id="PF02687"/>
    </source>
</evidence>
<keyword evidence="4 7" id="KW-0812">Transmembrane</keyword>
<gene>
    <name evidence="9" type="ORF">GCM10020260_05770</name>
</gene>
<keyword evidence="3" id="KW-1003">Cell membrane</keyword>
<dbReference type="InterPro" id="IPR003838">
    <property type="entry name" value="ABC3_permease_C"/>
</dbReference>
<evidence type="ECO:0000256" key="5">
    <source>
        <dbReference type="ARBA" id="ARBA00022989"/>
    </source>
</evidence>